<dbReference type="Proteomes" id="UP000239322">
    <property type="component" value="Unassembled WGS sequence"/>
</dbReference>
<comment type="caution">
    <text evidence="1">The sequence shown here is derived from an EMBL/GenBank/DDBJ whole genome shotgun (WGS) entry which is preliminary data.</text>
</comment>
<proteinExistence type="predicted"/>
<evidence type="ECO:0000313" key="1">
    <source>
        <dbReference type="EMBL" id="PRH75746.1"/>
    </source>
</evidence>
<keyword evidence="2" id="KW-1185">Reference proteome</keyword>
<reference evidence="1 2" key="1">
    <citation type="submission" date="2018-03" db="EMBL/GenBank/DDBJ databases">
        <title>Novel Streptomyces sp. from soil.</title>
        <authorList>
            <person name="Tan G.Y.A."/>
            <person name="Lee Z.Y."/>
        </authorList>
    </citation>
    <scope>NUCLEOTIDE SEQUENCE [LARGE SCALE GENOMIC DNA]</scope>
    <source>
        <strain evidence="1 2">ST5x</strain>
    </source>
</reference>
<dbReference type="EMBL" id="PVLV01000691">
    <property type="protein sequence ID" value="PRH75746.1"/>
    <property type="molecule type" value="Genomic_DNA"/>
</dbReference>
<dbReference type="AlphaFoldDB" id="A0A2S9PMW3"/>
<dbReference type="OrthoDB" id="9966628at2"/>
<gene>
    <name evidence="1" type="ORF">C6N75_29340</name>
</gene>
<name>A0A2S9PMW3_9ACTN</name>
<evidence type="ECO:0000313" key="2">
    <source>
        <dbReference type="Proteomes" id="UP000239322"/>
    </source>
</evidence>
<dbReference type="RefSeq" id="WP_105871871.1">
    <property type="nucleotide sequence ID" value="NZ_PVLV01000691.1"/>
</dbReference>
<organism evidence="1 2">
    <name type="scientific">Streptomyces solincola</name>
    <dbReference type="NCBI Taxonomy" id="2100817"/>
    <lineage>
        <taxon>Bacteria</taxon>
        <taxon>Bacillati</taxon>
        <taxon>Actinomycetota</taxon>
        <taxon>Actinomycetes</taxon>
        <taxon>Kitasatosporales</taxon>
        <taxon>Streptomycetaceae</taxon>
        <taxon>Streptomyces</taxon>
    </lineage>
</organism>
<accession>A0A2S9PMW3</accession>
<protein>
    <submittedName>
        <fullName evidence="1">Uncharacterized protein</fullName>
    </submittedName>
</protein>
<sequence>MSSTAAPAVIELTDVTDLHQHPAVKEMARDLFRATPQMLATLTSADGTPTTQFMHLANDRFREITGGSGPFLGSVARAVTARLDEMRAVFAQTEVTEAEAADLEARQAIRDMWAYGSPRCPLTKYAEKAGDHADRLAAEATA</sequence>